<evidence type="ECO:0000313" key="2">
    <source>
        <dbReference type="EMBL" id="GFS74264.1"/>
    </source>
</evidence>
<dbReference type="Proteomes" id="UP000887013">
    <property type="component" value="Unassembled WGS sequence"/>
</dbReference>
<comment type="caution">
    <text evidence="2">The sequence shown here is derived from an EMBL/GenBank/DDBJ whole genome shotgun (WGS) entry which is preliminary data.</text>
</comment>
<keyword evidence="3" id="KW-1185">Reference proteome</keyword>
<accession>A0A8X6MRQ4</accession>
<feature type="compositionally biased region" description="Polar residues" evidence="1">
    <location>
        <begin position="9"/>
        <end position="23"/>
    </location>
</feature>
<name>A0A8X6MRQ4_NEPPI</name>
<feature type="non-terminal residue" evidence="2">
    <location>
        <position position="57"/>
    </location>
</feature>
<evidence type="ECO:0000256" key="1">
    <source>
        <dbReference type="SAM" id="MobiDB-lite"/>
    </source>
</evidence>
<gene>
    <name evidence="2" type="ORF">NPIL_481411</name>
</gene>
<organism evidence="2 3">
    <name type="scientific">Nephila pilipes</name>
    <name type="common">Giant wood spider</name>
    <name type="synonym">Nephila maculata</name>
    <dbReference type="NCBI Taxonomy" id="299642"/>
    <lineage>
        <taxon>Eukaryota</taxon>
        <taxon>Metazoa</taxon>
        <taxon>Ecdysozoa</taxon>
        <taxon>Arthropoda</taxon>
        <taxon>Chelicerata</taxon>
        <taxon>Arachnida</taxon>
        <taxon>Araneae</taxon>
        <taxon>Araneomorphae</taxon>
        <taxon>Entelegynae</taxon>
        <taxon>Araneoidea</taxon>
        <taxon>Nephilidae</taxon>
        <taxon>Nephila</taxon>
    </lineage>
</organism>
<feature type="region of interest" description="Disordered" evidence="1">
    <location>
        <begin position="1"/>
        <end position="30"/>
    </location>
</feature>
<reference evidence="2" key="1">
    <citation type="submission" date="2020-08" db="EMBL/GenBank/DDBJ databases">
        <title>Multicomponent nature underlies the extraordinary mechanical properties of spider dragline silk.</title>
        <authorList>
            <person name="Kono N."/>
            <person name="Nakamura H."/>
            <person name="Mori M."/>
            <person name="Yoshida Y."/>
            <person name="Ohtoshi R."/>
            <person name="Malay A.D."/>
            <person name="Moran D.A.P."/>
            <person name="Tomita M."/>
            <person name="Numata K."/>
            <person name="Arakawa K."/>
        </authorList>
    </citation>
    <scope>NUCLEOTIDE SEQUENCE</scope>
</reference>
<sequence>MACRKLQHPDNSVPDQLSHTTLQKHAGIKSERGGRDRIKLFNKWIGNLIACWGAALH</sequence>
<dbReference type="EMBL" id="BMAW01001496">
    <property type="protein sequence ID" value="GFS74264.1"/>
    <property type="molecule type" value="Genomic_DNA"/>
</dbReference>
<protein>
    <submittedName>
        <fullName evidence="2">Uncharacterized protein</fullName>
    </submittedName>
</protein>
<evidence type="ECO:0000313" key="3">
    <source>
        <dbReference type="Proteomes" id="UP000887013"/>
    </source>
</evidence>
<dbReference type="AlphaFoldDB" id="A0A8X6MRQ4"/>
<proteinExistence type="predicted"/>